<feature type="region of interest" description="Disordered" evidence="1">
    <location>
        <begin position="270"/>
        <end position="293"/>
    </location>
</feature>
<accession>A0A9P5P3Z4</accession>
<dbReference type="EMBL" id="JADNRY010001420">
    <property type="protein sequence ID" value="KAF9016753.1"/>
    <property type="molecule type" value="Genomic_DNA"/>
</dbReference>
<gene>
    <name evidence="2" type="ORF">BDP27DRAFT_1378720</name>
</gene>
<protein>
    <submittedName>
        <fullName evidence="2">Uncharacterized protein</fullName>
    </submittedName>
</protein>
<keyword evidence="3" id="KW-1185">Reference proteome</keyword>
<name>A0A9P5P3Z4_9AGAR</name>
<dbReference type="AlphaFoldDB" id="A0A9P5P3Z4"/>
<reference evidence="2" key="1">
    <citation type="submission" date="2020-11" db="EMBL/GenBank/DDBJ databases">
        <authorList>
            <consortium name="DOE Joint Genome Institute"/>
            <person name="Ahrendt S."/>
            <person name="Riley R."/>
            <person name="Andreopoulos W."/>
            <person name="Labutti K."/>
            <person name="Pangilinan J."/>
            <person name="Ruiz-Duenas F.J."/>
            <person name="Barrasa J.M."/>
            <person name="Sanchez-Garcia M."/>
            <person name="Camarero S."/>
            <person name="Miyauchi S."/>
            <person name="Serrano A."/>
            <person name="Linde D."/>
            <person name="Babiker R."/>
            <person name="Drula E."/>
            <person name="Ayuso-Fernandez I."/>
            <person name="Pacheco R."/>
            <person name="Padilla G."/>
            <person name="Ferreira P."/>
            <person name="Barriuso J."/>
            <person name="Kellner H."/>
            <person name="Castanera R."/>
            <person name="Alfaro M."/>
            <person name="Ramirez L."/>
            <person name="Pisabarro A.G."/>
            <person name="Kuo A."/>
            <person name="Tritt A."/>
            <person name="Lipzen A."/>
            <person name="He G."/>
            <person name="Yan M."/>
            <person name="Ng V."/>
            <person name="Cullen D."/>
            <person name="Martin F."/>
            <person name="Rosso M.-N."/>
            <person name="Henrissat B."/>
            <person name="Hibbett D."/>
            <person name="Martinez A.T."/>
            <person name="Grigoriev I.V."/>
        </authorList>
    </citation>
    <scope>NUCLEOTIDE SEQUENCE</scope>
    <source>
        <strain evidence="2">AH 40177</strain>
    </source>
</reference>
<evidence type="ECO:0000313" key="2">
    <source>
        <dbReference type="EMBL" id="KAF9016753.1"/>
    </source>
</evidence>
<proteinExistence type="predicted"/>
<evidence type="ECO:0000313" key="3">
    <source>
        <dbReference type="Proteomes" id="UP000772434"/>
    </source>
</evidence>
<evidence type="ECO:0000256" key="1">
    <source>
        <dbReference type="SAM" id="MobiDB-lite"/>
    </source>
</evidence>
<organism evidence="2 3">
    <name type="scientific">Rhodocollybia butyracea</name>
    <dbReference type="NCBI Taxonomy" id="206335"/>
    <lineage>
        <taxon>Eukaryota</taxon>
        <taxon>Fungi</taxon>
        <taxon>Dikarya</taxon>
        <taxon>Basidiomycota</taxon>
        <taxon>Agaricomycotina</taxon>
        <taxon>Agaricomycetes</taxon>
        <taxon>Agaricomycetidae</taxon>
        <taxon>Agaricales</taxon>
        <taxon>Marasmiineae</taxon>
        <taxon>Omphalotaceae</taxon>
        <taxon>Rhodocollybia</taxon>
    </lineage>
</organism>
<sequence>MSSYLRAPKNAQSQIKILTWLIQPPPISRDCNVSVGSASGKTNSIPGHETLATTPSLQSSLAPAITIGSESWEPEVTVYDGTVLTPPYVVPKDMDAPGAHSMELGADCDDASTDALMDSDKDSEELPELLSLHENFSRWQRSSTKTKHFIHSKSMRHFLFAEANRLTWPEAVSPEKHTGLAQWDCLAAVEEGQPRPPVPTELLNGTGFHPHLPIWEKLRKEYEKLTKFTKMDGHAQHRDTEAVKESGMALVERWMEAGAVWKERKRALALQADKDESTNDMEEEGEGSGAGGG</sequence>
<comment type="caution">
    <text evidence="2">The sequence shown here is derived from an EMBL/GenBank/DDBJ whole genome shotgun (WGS) entry which is preliminary data.</text>
</comment>
<dbReference type="Proteomes" id="UP000772434">
    <property type="component" value="Unassembled WGS sequence"/>
</dbReference>